<protein>
    <submittedName>
        <fullName evidence="2">NAD(P)-dependent dehydrogenase (Short-subunit alcohol dehydrogenase family)</fullName>
    </submittedName>
</protein>
<comment type="similarity">
    <text evidence="1">Belongs to the short-chain dehydrogenases/reductases (SDR) family.</text>
</comment>
<dbReference type="InterPro" id="IPR002347">
    <property type="entry name" value="SDR_fam"/>
</dbReference>
<dbReference type="Gene3D" id="3.40.50.720">
    <property type="entry name" value="NAD(P)-binding Rossmann-like Domain"/>
    <property type="match status" value="1"/>
</dbReference>
<accession>A0A559ST45</accession>
<dbReference type="RefSeq" id="WP_022713433.1">
    <property type="nucleotide sequence ID" value="NZ_ATTQ01000002.1"/>
</dbReference>
<dbReference type="PANTHER" id="PTHR43943:SF2">
    <property type="entry name" value="DEHYDROGENASE_REDUCTASE 4"/>
    <property type="match status" value="1"/>
</dbReference>
<dbReference type="PANTHER" id="PTHR43943">
    <property type="entry name" value="DEHYDROGENASE/REDUCTASE (SDR FAMILY) MEMBER 4"/>
    <property type="match status" value="1"/>
</dbReference>
<dbReference type="PRINTS" id="PR00080">
    <property type="entry name" value="SDRFAMILY"/>
</dbReference>
<dbReference type="AlphaFoldDB" id="A0A559ST45"/>
<organism evidence="2 3">
    <name type="scientific">Rhizobium mongolense USDA 1844</name>
    <dbReference type="NCBI Taxonomy" id="1079460"/>
    <lineage>
        <taxon>Bacteria</taxon>
        <taxon>Pseudomonadati</taxon>
        <taxon>Pseudomonadota</taxon>
        <taxon>Alphaproteobacteria</taxon>
        <taxon>Hyphomicrobiales</taxon>
        <taxon>Rhizobiaceae</taxon>
        <taxon>Rhizobium/Agrobacterium group</taxon>
        <taxon>Rhizobium</taxon>
    </lineage>
</organism>
<dbReference type="EMBL" id="VISO01000003">
    <property type="protein sequence ID" value="TVZ65523.1"/>
    <property type="molecule type" value="Genomic_DNA"/>
</dbReference>
<dbReference type="SUPFAM" id="SSF51735">
    <property type="entry name" value="NAD(P)-binding Rossmann-fold domains"/>
    <property type="match status" value="1"/>
</dbReference>
<evidence type="ECO:0000313" key="3">
    <source>
        <dbReference type="Proteomes" id="UP000319824"/>
    </source>
</evidence>
<gene>
    <name evidence="2" type="ORF">BCL32_5830</name>
</gene>
<dbReference type="Proteomes" id="UP000319824">
    <property type="component" value="Unassembled WGS sequence"/>
</dbReference>
<name>A0A559ST45_9HYPH</name>
<dbReference type="CDD" id="cd05233">
    <property type="entry name" value="SDR_c"/>
    <property type="match status" value="1"/>
</dbReference>
<comment type="caution">
    <text evidence="2">The sequence shown here is derived from an EMBL/GenBank/DDBJ whole genome shotgun (WGS) entry which is preliminary data.</text>
</comment>
<dbReference type="PRINTS" id="PR00081">
    <property type="entry name" value="GDHRDH"/>
</dbReference>
<dbReference type="FunFam" id="3.40.50.720:FF:000084">
    <property type="entry name" value="Short-chain dehydrogenase reductase"/>
    <property type="match status" value="1"/>
</dbReference>
<dbReference type="NCBIfam" id="NF005559">
    <property type="entry name" value="PRK07231.1"/>
    <property type="match status" value="1"/>
</dbReference>
<proteinExistence type="inferred from homology"/>
<evidence type="ECO:0000256" key="1">
    <source>
        <dbReference type="ARBA" id="ARBA00006484"/>
    </source>
</evidence>
<dbReference type="NCBIfam" id="NF005681">
    <property type="entry name" value="PRK07478.1"/>
    <property type="match status" value="1"/>
</dbReference>
<dbReference type="Pfam" id="PF13561">
    <property type="entry name" value="adh_short_C2"/>
    <property type="match status" value="1"/>
</dbReference>
<reference evidence="2 3" key="1">
    <citation type="submission" date="2019-06" db="EMBL/GenBank/DDBJ databases">
        <title>Pac Bio to generate improved reference genome sequences for organisms with transposon mutant libraries (support for FEBA project).</title>
        <authorList>
            <person name="Blow M."/>
        </authorList>
    </citation>
    <scope>NUCLEOTIDE SEQUENCE [LARGE SCALE GENOMIC DNA]</scope>
    <source>
        <strain evidence="2 3">USDA 1844</strain>
    </source>
</reference>
<dbReference type="InterPro" id="IPR036291">
    <property type="entry name" value="NAD(P)-bd_dom_sf"/>
</dbReference>
<evidence type="ECO:0000313" key="2">
    <source>
        <dbReference type="EMBL" id="TVZ65523.1"/>
    </source>
</evidence>
<sequence length="254" mass="26033">MNRLNNKVAIVTGASSGIGRSTAKLFAAEGAKVVVGARRQAELDSLAADIKGAGGEAVAVIGDVRSEDYQKALVAAAIENYGKLDIAFNNAGMLGEAGPSTGVSEAGFSEALAVNLTASFLAAKHQIAEMAKHGGGSVIFTSTFVGYSFAFPGVAAYAASKSGLIGLTQALAAEFGPQNVRVNAILPGAVDTDMYREMNDTPDKQGFITNLHALRRVATPEEIARSVLYLASDDASFVTGTASLLDGGASITRT</sequence>